<keyword evidence="3" id="KW-0808">Transferase</keyword>
<organism evidence="3">
    <name type="scientific">Ornithinibacillus sp. 4-3</name>
    <dbReference type="NCBI Taxonomy" id="3231488"/>
    <lineage>
        <taxon>Bacteria</taxon>
        <taxon>Bacillati</taxon>
        <taxon>Bacillota</taxon>
        <taxon>Bacilli</taxon>
        <taxon>Bacillales</taxon>
        <taxon>Bacillaceae</taxon>
        <taxon>Ornithinibacillus</taxon>
    </lineage>
</organism>
<dbReference type="InterPro" id="IPR003356">
    <property type="entry name" value="DNA_methylase_A-5"/>
</dbReference>
<dbReference type="PIRSF" id="PIRSF026567">
    <property type="entry name" value="Adenine_mtase_bact_prd"/>
    <property type="match status" value="1"/>
</dbReference>
<dbReference type="PANTHER" id="PTHR41313">
    <property type="entry name" value="ADENINE-SPECIFIC METHYLTRANSFERASE"/>
    <property type="match status" value="1"/>
</dbReference>
<dbReference type="Pfam" id="PF21106">
    <property type="entry name" value="YtxK_like"/>
    <property type="match status" value="1"/>
</dbReference>
<evidence type="ECO:0000259" key="2">
    <source>
        <dbReference type="Pfam" id="PF21106"/>
    </source>
</evidence>
<proteinExistence type="predicted"/>
<gene>
    <name evidence="3" type="ORF">AB4Y30_11300</name>
</gene>
<feature type="domain" description="DNA methylase adenine-specific" evidence="1">
    <location>
        <begin position="94"/>
        <end position="310"/>
    </location>
</feature>
<accession>A0AB39HNK7</accession>
<reference evidence="3" key="1">
    <citation type="submission" date="2024-07" db="EMBL/GenBank/DDBJ databases">
        <title>Halotolerant mesophilic bacterium Ornithinibacillus sp. 4-3, sp. nov., isolated from soil.</title>
        <authorList>
            <person name="Sidarenka A.V."/>
            <person name="Guliayeva D.E."/>
            <person name="Leanovich S.I."/>
            <person name="Hileuskaya K.S."/>
            <person name="Akhremchuk A.E."/>
            <person name="Sikolenko M.A."/>
            <person name="Valentovich L.N."/>
        </authorList>
    </citation>
    <scope>NUCLEOTIDE SEQUENCE</scope>
    <source>
        <strain evidence="3">4-3</strain>
    </source>
</reference>
<dbReference type="Pfam" id="PF02384">
    <property type="entry name" value="N6_Mtase"/>
    <property type="match status" value="1"/>
</dbReference>
<dbReference type="InterPro" id="IPR029063">
    <property type="entry name" value="SAM-dependent_MTases_sf"/>
</dbReference>
<protein>
    <submittedName>
        <fullName evidence="3">Class I SAM-dependent methyltransferase</fullName>
    </submittedName>
</protein>
<dbReference type="PANTHER" id="PTHR41313:SF1">
    <property type="entry name" value="DNA METHYLASE ADENINE-SPECIFIC DOMAIN-CONTAINING PROTEIN"/>
    <property type="match status" value="1"/>
</dbReference>
<dbReference type="InterPro" id="IPR016843">
    <property type="entry name" value="S-AdoMet-dep_Ade-MeTrfase_prd"/>
</dbReference>
<evidence type="ECO:0000259" key="1">
    <source>
        <dbReference type="Pfam" id="PF02384"/>
    </source>
</evidence>
<evidence type="ECO:0000313" key="3">
    <source>
        <dbReference type="EMBL" id="XDK31611.1"/>
    </source>
</evidence>
<sequence>MEQINVELIFNWLDKATEMMQEHLNETYLDSLPAAIELLMDDTLFDNLDKDLASKLSEVEAIKIEAYSPVDIRKAIQLTILKGMKDSTQPNHLMTPEAVALLVGYFAEKLTQDKEELRILDPVCGTGNLLTTVISQLNKQTEAYGSEVDPTLIQIALTSANAQRINIELFQQDSLRPLFIDPVDLVIADLPVGYYPDDLRANEFELKATEGHSYAHHLLIEQSIHYTKDDGYLIFLIPEFLFSSEQSDQLHSFIQKYANIIGVIRLPDSAFKAGKNVKNIFIIQKKGEKEAPKQPLLVNLPSLKNTAGMNDILEQMNEWFRNYQEQYMQ</sequence>
<keyword evidence="3" id="KW-0489">Methyltransferase</keyword>
<dbReference type="CDD" id="cd02440">
    <property type="entry name" value="AdoMet_MTases"/>
    <property type="match status" value="1"/>
</dbReference>
<dbReference type="InterPro" id="IPR052933">
    <property type="entry name" value="DNA_Protect_Modify"/>
</dbReference>
<dbReference type="Gene3D" id="3.40.50.150">
    <property type="entry name" value="Vaccinia Virus protein VP39"/>
    <property type="match status" value="1"/>
</dbReference>
<dbReference type="SUPFAM" id="SSF53335">
    <property type="entry name" value="S-adenosyl-L-methionine-dependent methyltransferases"/>
    <property type="match status" value="1"/>
</dbReference>
<dbReference type="PRINTS" id="PR00507">
    <property type="entry name" value="N12N6MTFRASE"/>
</dbReference>
<dbReference type="AlphaFoldDB" id="A0AB39HNK7"/>
<dbReference type="Gene3D" id="1.10.150.470">
    <property type="match status" value="1"/>
</dbReference>
<dbReference type="GO" id="GO:0032259">
    <property type="term" value="P:methylation"/>
    <property type="evidence" value="ECO:0007669"/>
    <property type="project" value="UniProtKB-KW"/>
</dbReference>
<dbReference type="GO" id="GO:0008170">
    <property type="term" value="F:N-methyltransferase activity"/>
    <property type="evidence" value="ECO:0007669"/>
    <property type="project" value="InterPro"/>
</dbReference>
<dbReference type="EMBL" id="CP162599">
    <property type="protein sequence ID" value="XDK31611.1"/>
    <property type="molecule type" value="Genomic_DNA"/>
</dbReference>
<name>A0AB39HNK7_9BACI</name>
<dbReference type="GO" id="GO:0003677">
    <property type="term" value="F:DNA binding"/>
    <property type="evidence" value="ECO:0007669"/>
    <property type="project" value="InterPro"/>
</dbReference>
<dbReference type="RefSeq" id="WP_368652337.1">
    <property type="nucleotide sequence ID" value="NZ_CP162599.1"/>
</dbReference>
<dbReference type="InterPro" id="IPR048375">
    <property type="entry name" value="YtxK-like_N"/>
</dbReference>
<feature type="domain" description="YtxK-like N-terminal helical" evidence="2">
    <location>
        <begin position="8"/>
        <end position="84"/>
    </location>
</feature>